<feature type="transmembrane region" description="Helical" evidence="2">
    <location>
        <begin position="369"/>
        <end position="389"/>
    </location>
</feature>
<feature type="transmembrane region" description="Helical" evidence="2">
    <location>
        <begin position="297"/>
        <end position="315"/>
    </location>
</feature>
<dbReference type="AlphaFoldDB" id="A0AAD9CBW8"/>
<dbReference type="InterPro" id="IPR020846">
    <property type="entry name" value="MFS_dom"/>
</dbReference>
<feature type="domain" description="Major facilitator superfamily (MFS) profile" evidence="3">
    <location>
        <begin position="30"/>
        <end position="479"/>
    </location>
</feature>
<feature type="transmembrane region" description="Helical" evidence="2">
    <location>
        <begin position="33"/>
        <end position="57"/>
    </location>
</feature>
<dbReference type="PROSITE" id="PS50850">
    <property type="entry name" value="MFS"/>
    <property type="match status" value="1"/>
</dbReference>
<evidence type="ECO:0000256" key="1">
    <source>
        <dbReference type="ARBA" id="ARBA00004141"/>
    </source>
</evidence>
<organism evidence="4 5">
    <name type="scientific">Dissostichus eleginoides</name>
    <name type="common">Patagonian toothfish</name>
    <name type="synonym">Dissostichus amissus</name>
    <dbReference type="NCBI Taxonomy" id="100907"/>
    <lineage>
        <taxon>Eukaryota</taxon>
        <taxon>Metazoa</taxon>
        <taxon>Chordata</taxon>
        <taxon>Craniata</taxon>
        <taxon>Vertebrata</taxon>
        <taxon>Euteleostomi</taxon>
        <taxon>Actinopterygii</taxon>
        <taxon>Neopterygii</taxon>
        <taxon>Teleostei</taxon>
        <taxon>Neoteleostei</taxon>
        <taxon>Acanthomorphata</taxon>
        <taxon>Eupercaria</taxon>
        <taxon>Perciformes</taxon>
        <taxon>Notothenioidei</taxon>
        <taxon>Nototheniidae</taxon>
        <taxon>Dissostichus</taxon>
    </lineage>
</organism>
<keyword evidence="2" id="KW-0812">Transmembrane</keyword>
<feature type="transmembrane region" description="Helical" evidence="2">
    <location>
        <begin position="157"/>
        <end position="176"/>
    </location>
</feature>
<feature type="transmembrane region" description="Helical" evidence="2">
    <location>
        <begin position="456"/>
        <end position="473"/>
    </location>
</feature>
<dbReference type="Gene3D" id="1.20.1250.20">
    <property type="entry name" value="MFS general substrate transporter like domains"/>
    <property type="match status" value="2"/>
</dbReference>
<dbReference type="FunFam" id="1.20.1250.20:FF:000141">
    <property type="entry name" value="Solute carrier family 16, member 4"/>
    <property type="match status" value="1"/>
</dbReference>
<evidence type="ECO:0000313" key="4">
    <source>
        <dbReference type="EMBL" id="KAK1899295.1"/>
    </source>
</evidence>
<feature type="transmembrane region" description="Helical" evidence="2">
    <location>
        <begin position="327"/>
        <end position="348"/>
    </location>
</feature>
<dbReference type="FunFam" id="1.20.1250.20:FF:000277">
    <property type="entry name" value="Solute carrier family 16 member 4"/>
    <property type="match status" value="1"/>
</dbReference>
<proteinExistence type="predicted"/>
<comment type="subcellular location">
    <subcellularLocation>
        <location evidence="1">Membrane</location>
        <topology evidence="1">Multi-pass membrane protein</topology>
    </subcellularLocation>
</comment>
<feature type="transmembrane region" description="Helical" evidence="2">
    <location>
        <begin position="69"/>
        <end position="92"/>
    </location>
</feature>
<accession>A0AAD9CBW8</accession>
<dbReference type="EMBL" id="JASDAP010000008">
    <property type="protein sequence ID" value="KAK1899295.1"/>
    <property type="molecule type" value="Genomic_DNA"/>
</dbReference>
<feature type="transmembrane region" description="Helical" evidence="2">
    <location>
        <begin position="130"/>
        <end position="150"/>
    </location>
</feature>
<feature type="transmembrane region" description="Helical" evidence="2">
    <location>
        <begin position="429"/>
        <end position="450"/>
    </location>
</feature>
<name>A0AAD9CBW8_DISEL</name>
<feature type="transmembrane region" description="Helical" evidence="2">
    <location>
        <begin position="104"/>
        <end position="124"/>
    </location>
</feature>
<dbReference type="GO" id="GO:0016020">
    <property type="term" value="C:membrane"/>
    <property type="evidence" value="ECO:0007669"/>
    <property type="project" value="UniProtKB-SubCell"/>
</dbReference>
<comment type="caution">
    <text evidence="4">The sequence shown here is derived from an EMBL/GenBank/DDBJ whole genome shotgun (WGS) entry which is preliminary data.</text>
</comment>
<feature type="transmembrane region" description="Helical" evidence="2">
    <location>
        <begin position="395"/>
        <end position="417"/>
    </location>
</feature>
<dbReference type="PANTHER" id="PTHR11360:SF14">
    <property type="entry name" value="MONOCARBOXYLATE TRANSPORTER 5"/>
    <property type="match status" value="1"/>
</dbReference>
<reference evidence="4" key="1">
    <citation type="submission" date="2023-04" db="EMBL/GenBank/DDBJ databases">
        <title>Chromosome-level genome of Chaenocephalus aceratus.</title>
        <authorList>
            <person name="Park H."/>
        </authorList>
    </citation>
    <scope>NUCLEOTIDE SEQUENCE</scope>
    <source>
        <strain evidence="4">DE</strain>
        <tissue evidence="4">Muscle</tissue>
    </source>
</reference>
<dbReference type="SUPFAM" id="SSF103473">
    <property type="entry name" value="MFS general substrate transporter"/>
    <property type="match status" value="1"/>
</dbReference>
<dbReference type="GO" id="GO:0008028">
    <property type="term" value="F:monocarboxylic acid transmembrane transporter activity"/>
    <property type="evidence" value="ECO:0007669"/>
    <property type="project" value="TreeGrafter"/>
</dbReference>
<dbReference type="InterPro" id="IPR050327">
    <property type="entry name" value="Proton-linked_MCT"/>
</dbReference>
<feature type="transmembrane region" description="Helical" evidence="2">
    <location>
        <begin position="182"/>
        <end position="201"/>
    </location>
</feature>
<protein>
    <submittedName>
        <fullName evidence="4">Monocarboxylate transporter 5</fullName>
    </submittedName>
</protein>
<keyword evidence="5" id="KW-1185">Reference proteome</keyword>
<dbReference type="InterPro" id="IPR036259">
    <property type="entry name" value="MFS_trans_sf"/>
</dbReference>
<evidence type="ECO:0000256" key="2">
    <source>
        <dbReference type="SAM" id="Phobius"/>
    </source>
</evidence>
<evidence type="ECO:0000313" key="5">
    <source>
        <dbReference type="Proteomes" id="UP001228049"/>
    </source>
</evidence>
<keyword evidence="2" id="KW-0472">Membrane</keyword>
<sequence length="512" mass="55922">MNLFKKDAMTMKKEKEKEIEYEDPPDGGWGWMVVLHCFLVNVLVMGTLKSFGIFFVAFQDEFGGSSESISWIGSIMSSLRLSGAPIASVACAKLGTRTTSIAGAVLVSGGFILSIFAHSVVYLYVSMGMIVGIGFALLYQAFSVVTAMYFRKRLATAYAIGRSGMGLTFALAPFTQLLLDKYAWQGAMLILGGLMLIWWLLECFCDHSMDTENPGGQCTPGLPDQSELTRLVLNGVNGHEAHNDLGQCKPTTPDSSAEVNGSMNGSTIVGLTSHASTPSEVTVKNAKVLDFSLLKDPFFCIYTWSLVFSQLAYFIPYFHLSARARTLGIGAMDASFIISVAGITETIAQLASGWLTDRNLLHKYHYHKAYLILCGLVNLLSPLATSYILLMVYAVFFAIFCGGYMALLLPVLVDLVGADKLNNSMGFSMFFVGLGCLTGPPLAGFLYDYTQTYDCSFYLAGLCYLLSSVSLFLEPMAHRWKDRKEVTQTTRAESSCKTNGCFTPDRLQNGAV</sequence>
<dbReference type="PANTHER" id="PTHR11360">
    <property type="entry name" value="MONOCARBOXYLATE TRANSPORTER"/>
    <property type="match status" value="1"/>
</dbReference>
<dbReference type="Proteomes" id="UP001228049">
    <property type="component" value="Unassembled WGS sequence"/>
</dbReference>
<evidence type="ECO:0000259" key="3">
    <source>
        <dbReference type="PROSITE" id="PS50850"/>
    </source>
</evidence>
<gene>
    <name evidence="4" type="ORF">KUDE01_018816</name>
</gene>
<keyword evidence="2" id="KW-1133">Transmembrane helix</keyword>
<dbReference type="InterPro" id="IPR011701">
    <property type="entry name" value="MFS"/>
</dbReference>
<dbReference type="Pfam" id="PF07690">
    <property type="entry name" value="MFS_1"/>
    <property type="match status" value="1"/>
</dbReference>